<accession>A0A5B0N5I4</accession>
<sequence>MCLFLGQGEVIERNPSCLKVSKQKAFDRTVGLMVVKLSTSAAVFHGSLSIGAGTGGFLKKQSVLIHENPRSTGSNPSHLRQLSLPNQSLYPLVYNRRFGPSGSVVMNRFTATSTVTDLDTLVQGIDVVEEMDLVDD</sequence>
<dbReference type="AlphaFoldDB" id="A0A5B0N5I4"/>
<comment type="caution">
    <text evidence="1">The sequence shown here is derived from an EMBL/GenBank/DDBJ whole genome shotgun (WGS) entry which is preliminary data.</text>
</comment>
<evidence type="ECO:0000313" key="1">
    <source>
        <dbReference type="EMBL" id="KAA1083179.1"/>
    </source>
</evidence>
<dbReference type="EMBL" id="VSWC01000119">
    <property type="protein sequence ID" value="KAA1083179.1"/>
    <property type="molecule type" value="Genomic_DNA"/>
</dbReference>
<keyword evidence="2" id="KW-1185">Reference proteome</keyword>
<evidence type="ECO:0000313" key="2">
    <source>
        <dbReference type="Proteomes" id="UP000324748"/>
    </source>
</evidence>
<reference evidence="1 2" key="1">
    <citation type="submission" date="2019-05" db="EMBL/GenBank/DDBJ databases">
        <title>Emergence of the Ug99 lineage of the wheat stem rust pathogen through somatic hybridization.</title>
        <authorList>
            <person name="Li F."/>
            <person name="Upadhyaya N.M."/>
            <person name="Sperschneider J."/>
            <person name="Matny O."/>
            <person name="Nguyen-Phuc H."/>
            <person name="Mago R."/>
            <person name="Raley C."/>
            <person name="Miller M.E."/>
            <person name="Silverstein K.A.T."/>
            <person name="Henningsen E."/>
            <person name="Hirsch C.D."/>
            <person name="Visser B."/>
            <person name="Pretorius Z.A."/>
            <person name="Steffenson B.J."/>
            <person name="Schwessinger B."/>
            <person name="Dodds P.N."/>
            <person name="Figueroa M."/>
        </authorList>
    </citation>
    <scope>NUCLEOTIDE SEQUENCE [LARGE SCALE GENOMIC DNA]</scope>
    <source>
        <strain evidence="1">21-0</strain>
    </source>
</reference>
<name>A0A5B0N5I4_PUCGR</name>
<proteinExistence type="predicted"/>
<protein>
    <submittedName>
        <fullName evidence="1">Uncharacterized protein</fullName>
    </submittedName>
</protein>
<dbReference type="Proteomes" id="UP000324748">
    <property type="component" value="Unassembled WGS sequence"/>
</dbReference>
<organism evidence="1 2">
    <name type="scientific">Puccinia graminis f. sp. tritici</name>
    <dbReference type="NCBI Taxonomy" id="56615"/>
    <lineage>
        <taxon>Eukaryota</taxon>
        <taxon>Fungi</taxon>
        <taxon>Dikarya</taxon>
        <taxon>Basidiomycota</taxon>
        <taxon>Pucciniomycotina</taxon>
        <taxon>Pucciniomycetes</taxon>
        <taxon>Pucciniales</taxon>
        <taxon>Pucciniaceae</taxon>
        <taxon>Puccinia</taxon>
    </lineage>
</organism>
<gene>
    <name evidence="1" type="ORF">PGT21_027035</name>
</gene>